<organism evidence="2">
    <name type="scientific">Perkinsus marinus (strain ATCC 50983 / TXsc)</name>
    <dbReference type="NCBI Taxonomy" id="423536"/>
    <lineage>
        <taxon>Eukaryota</taxon>
        <taxon>Sar</taxon>
        <taxon>Alveolata</taxon>
        <taxon>Perkinsozoa</taxon>
        <taxon>Perkinsea</taxon>
        <taxon>Perkinsida</taxon>
        <taxon>Perkinsidae</taxon>
        <taxon>Perkinsus</taxon>
    </lineage>
</organism>
<dbReference type="AlphaFoldDB" id="C5KR57"/>
<dbReference type="EMBL" id="GG675739">
    <property type="protein sequence ID" value="EER13035.1"/>
    <property type="molecule type" value="Genomic_DNA"/>
</dbReference>
<gene>
    <name evidence="1" type="ORF">Pmar_PMAR002778</name>
</gene>
<dbReference type="GeneID" id="9056321"/>
<dbReference type="Proteomes" id="UP000007800">
    <property type="component" value="Unassembled WGS sequence"/>
</dbReference>
<sequence length="62" mass="6434">MVAAERTLLGPGRYTLLDRSLTILVVDGAAPSNVESLAVGMQGTASDALDMDQQNVGLTMAK</sequence>
<reference evidence="1 2" key="1">
    <citation type="submission" date="2008-07" db="EMBL/GenBank/DDBJ databases">
        <authorList>
            <person name="El-Sayed N."/>
            <person name="Caler E."/>
            <person name="Inman J."/>
            <person name="Amedeo P."/>
            <person name="Hass B."/>
            <person name="Wortman J."/>
        </authorList>
    </citation>
    <scope>NUCLEOTIDE SEQUENCE [LARGE SCALE GENOMIC DNA]</scope>
    <source>
        <strain evidence="2">ATCC 50983 / TXsc</strain>
    </source>
</reference>
<proteinExistence type="predicted"/>
<dbReference type="RefSeq" id="XP_002781240.1">
    <property type="nucleotide sequence ID" value="XM_002781194.1"/>
</dbReference>
<evidence type="ECO:0000313" key="2">
    <source>
        <dbReference type="Proteomes" id="UP000007800"/>
    </source>
</evidence>
<keyword evidence="2" id="KW-1185">Reference proteome</keyword>
<name>C5KR57_PERM5</name>
<evidence type="ECO:0000313" key="1">
    <source>
        <dbReference type="EMBL" id="EER13035.1"/>
    </source>
</evidence>
<accession>C5KR57</accession>
<protein>
    <submittedName>
        <fullName evidence="1">Uncharacterized protein</fullName>
    </submittedName>
</protein>
<dbReference type="InParanoid" id="C5KR57"/>